<dbReference type="InterPro" id="IPR001834">
    <property type="entry name" value="CBR-like"/>
</dbReference>
<dbReference type="InterPro" id="IPR017927">
    <property type="entry name" value="FAD-bd_FR_type"/>
</dbReference>
<feature type="binding site" evidence="7">
    <location>
        <position position="191"/>
    </location>
    <ligand>
        <name>FAD</name>
        <dbReference type="ChEBI" id="CHEBI:57692"/>
    </ligand>
</feature>
<keyword evidence="5 8" id="KW-0560">Oxidoreductase</keyword>
<keyword evidence="3 7" id="KW-0285">Flavoprotein</keyword>
<reference evidence="11 12" key="1">
    <citation type="submission" date="2019-07" db="EMBL/GenBank/DDBJ databases">
        <title>Draft genome assembly of a fouling barnacle, Amphibalanus amphitrite (Darwin, 1854): The first reference genome for Thecostraca.</title>
        <authorList>
            <person name="Kim W."/>
        </authorList>
    </citation>
    <scope>NUCLEOTIDE SEQUENCE [LARGE SCALE GENOMIC DNA]</scope>
    <source>
        <strain evidence="11">SNU_AA5</strain>
        <tissue evidence="11">Soma without cirri and trophi</tissue>
    </source>
</reference>
<dbReference type="Gene3D" id="2.40.30.10">
    <property type="entry name" value="Translation factors"/>
    <property type="match status" value="1"/>
</dbReference>
<dbReference type="PRINTS" id="PR00406">
    <property type="entry name" value="CYTB5RDTASE"/>
</dbReference>
<comment type="cofactor">
    <cofactor evidence="1 7 8">
        <name>FAD</name>
        <dbReference type="ChEBI" id="CHEBI:57692"/>
    </cofactor>
</comment>
<dbReference type="InterPro" id="IPR001433">
    <property type="entry name" value="OxRdtase_FAD/NAD-bd"/>
</dbReference>
<evidence type="ECO:0000256" key="1">
    <source>
        <dbReference type="ARBA" id="ARBA00001974"/>
    </source>
</evidence>
<evidence type="ECO:0000256" key="8">
    <source>
        <dbReference type="RuleBase" id="RU361226"/>
    </source>
</evidence>
<evidence type="ECO:0000256" key="3">
    <source>
        <dbReference type="ARBA" id="ARBA00022630"/>
    </source>
</evidence>
<evidence type="ECO:0000256" key="9">
    <source>
        <dbReference type="SAM" id="MobiDB-lite"/>
    </source>
</evidence>
<evidence type="ECO:0000256" key="4">
    <source>
        <dbReference type="ARBA" id="ARBA00022827"/>
    </source>
</evidence>
<gene>
    <name evidence="11" type="primary">Cyb5rl_1</name>
    <name evidence="11" type="ORF">FJT64_018474</name>
</gene>
<dbReference type="EC" id="1.6.2.2" evidence="8"/>
<comment type="caution">
    <text evidence="11">The sequence shown here is derived from an EMBL/GenBank/DDBJ whole genome shotgun (WGS) entry which is preliminary data.</text>
</comment>
<keyword evidence="12" id="KW-1185">Reference proteome</keyword>
<dbReference type="Pfam" id="PF00970">
    <property type="entry name" value="FAD_binding_6"/>
    <property type="match status" value="1"/>
</dbReference>
<sequence length="344" mass="38359">MNSYEQESSVSDHSSNRDECIFVETSFPTNSADESSTELNHSSNESPSRLNRAESDHSPDTGEEPRRPLDSECCGSGCSPCVFDLYDRDLAAWRRRRLRQPELATTSASPLRPDRFTALTLTSITALSDSASLYRFSLPAGTSLCLPPGGHLRLRADDAGRSVTRAYTPVSPPDAQGYFEVYIRLYPSGAMSSCVRRWRVGQTALWSGPFGEYRPRPADRRLVLLAAGTGVAPFVNLVRAAMEDEDSETRLTLLLAVRRLQDVFPRDQLAQWASYWNFTYQLFVSGAGEGTDGAEPRYGEPVRWRRLQERDVREVALQSAAGSTRYLVCGTRSNSVNVLRRWIG</sequence>
<evidence type="ECO:0000313" key="11">
    <source>
        <dbReference type="EMBL" id="KAF0310518.1"/>
    </source>
</evidence>
<dbReference type="InterPro" id="IPR008333">
    <property type="entry name" value="Cbr1-like_FAD-bd_dom"/>
</dbReference>
<evidence type="ECO:0000259" key="10">
    <source>
        <dbReference type="PROSITE" id="PS51384"/>
    </source>
</evidence>
<keyword evidence="6 8" id="KW-0520">NAD</keyword>
<protein>
    <recommendedName>
        <fullName evidence="8">NADH-cytochrome b5 reductase</fullName>
        <ecNumber evidence="8">1.6.2.2</ecNumber>
    </recommendedName>
</protein>
<name>A0A6A4X6C2_AMPAM</name>
<feature type="domain" description="FAD-binding FR-type" evidence="10">
    <location>
        <begin position="114"/>
        <end position="216"/>
    </location>
</feature>
<evidence type="ECO:0000256" key="5">
    <source>
        <dbReference type="ARBA" id="ARBA00023002"/>
    </source>
</evidence>
<accession>A0A6A4X6C2</accession>
<dbReference type="InterPro" id="IPR019180">
    <property type="entry name" value="Oxidoreductase-like_N"/>
</dbReference>
<dbReference type="SUPFAM" id="SSF63380">
    <property type="entry name" value="Riboflavin synthase domain-like"/>
    <property type="match status" value="1"/>
</dbReference>
<dbReference type="PANTHER" id="PTHR19370:SF184">
    <property type="entry name" value="NADH-CYTOCHROME B5 REDUCTASE-LIKE"/>
    <property type="match status" value="1"/>
</dbReference>
<dbReference type="Pfam" id="PF00175">
    <property type="entry name" value="NAD_binding_1"/>
    <property type="match status" value="1"/>
</dbReference>
<proteinExistence type="inferred from homology"/>
<evidence type="ECO:0000313" key="12">
    <source>
        <dbReference type="Proteomes" id="UP000440578"/>
    </source>
</evidence>
<organism evidence="11 12">
    <name type="scientific">Amphibalanus amphitrite</name>
    <name type="common">Striped barnacle</name>
    <name type="synonym">Balanus amphitrite</name>
    <dbReference type="NCBI Taxonomy" id="1232801"/>
    <lineage>
        <taxon>Eukaryota</taxon>
        <taxon>Metazoa</taxon>
        <taxon>Ecdysozoa</taxon>
        <taxon>Arthropoda</taxon>
        <taxon>Crustacea</taxon>
        <taxon>Multicrustacea</taxon>
        <taxon>Cirripedia</taxon>
        <taxon>Thoracica</taxon>
        <taxon>Thoracicalcarea</taxon>
        <taxon>Balanomorpha</taxon>
        <taxon>Balanoidea</taxon>
        <taxon>Balanidae</taxon>
        <taxon>Amphibalaninae</taxon>
        <taxon>Amphibalanus</taxon>
    </lineage>
</organism>
<dbReference type="Proteomes" id="UP000440578">
    <property type="component" value="Unassembled WGS sequence"/>
</dbReference>
<dbReference type="PANTHER" id="PTHR19370">
    <property type="entry name" value="NADH-CYTOCHROME B5 REDUCTASE"/>
    <property type="match status" value="1"/>
</dbReference>
<dbReference type="SUPFAM" id="SSF52343">
    <property type="entry name" value="Ferredoxin reductase-like, C-terminal NADP-linked domain"/>
    <property type="match status" value="1"/>
</dbReference>
<dbReference type="InterPro" id="IPR017938">
    <property type="entry name" value="Riboflavin_synthase-like_b-brl"/>
</dbReference>
<dbReference type="Gene3D" id="3.40.50.80">
    <property type="entry name" value="Nucleotide-binding domain of ferredoxin-NADP reductase (FNR) module"/>
    <property type="match status" value="1"/>
</dbReference>
<dbReference type="Pfam" id="PF09791">
    <property type="entry name" value="Oxidored-like"/>
    <property type="match status" value="1"/>
</dbReference>
<keyword evidence="4 7" id="KW-0274">FAD</keyword>
<evidence type="ECO:0000256" key="7">
    <source>
        <dbReference type="PIRSR" id="PIRSR601834-1"/>
    </source>
</evidence>
<dbReference type="CDD" id="cd06183">
    <property type="entry name" value="cyt_b5_reduct_like"/>
    <property type="match status" value="1"/>
</dbReference>
<feature type="binding site" evidence="7">
    <location>
        <position position="167"/>
    </location>
    <ligand>
        <name>FAD</name>
        <dbReference type="ChEBI" id="CHEBI:57692"/>
    </ligand>
</feature>
<dbReference type="OrthoDB" id="432685at2759"/>
<dbReference type="EMBL" id="VIIS01000304">
    <property type="protein sequence ID" value="KAF0310518.1"/>
    <property type="molecule type" value="Genomic_DNA"/>
</dbReference>
<feature type="compositionally biased region" description="Basic and acidic residues" evidence="9">
    <location>
        <begin position="51"/>
        <end position="70"/>
    </location>
</feature>
<evidence type="ECO:0000256" key="6">
    <source>
        <dbReference type="ARBA" id="ARBA00023027"/>
    </source>
</evidence>
<feature type="binding site" evidence="7">
    <location>
        <position position="165"/>
    </location>
    <ligand>
        <name>FAD</name>
        <dbReference type="ChEBI" id="CHEBI:57692"/>
    </ligand>
</feature>
<evidence type="ECO:0000256" key="2">
    <source>
        <dbReference type="ARBA" id="ARBA00006105"/>
    </source>
</evidence>
<comment type="catalytic activity">
    <reaction evidence="8">
        <text>2 Fe(III)-[cytochrome b5] + NADH = 2 Fe(II)-[cytochrome b5] + NAD(+) + H(+)</text>
        <dbReference type="Rhea" id="RHEA:46680"/>
        <dbReference type="Rhea" id="RHEA-COMP:10438"/>
        <dbReference type="Rhea" id="RHEA-COMP:10439"/>
        <dbReference type="ChEBI" id="CHEBI:15378"/>
        <dbReference type="ChEBI" id="CHEBI:29033"/>
        <dbReference type="ChEBI" id="CHEBI:29034"/>
        <dbReference type="ChEBI" id="CHEBI:57540"/>
        <dbReference type="ChEBI" id="CHEBI:57945"/>
        <dbReference type="EC" id="1.6.2.2"/>
    </reaction>
</comment>
<feature type="region of interest" description="Disordered" evidence="9">
    <location>
        <begin position="1"/>
        <end position="72"/>
    </location>
</feature>
<dbReference type="InterPro" id="IPR039261">
    <property type="entry name" value="FNR_nucleotide-bd"/>
</dbReference>
<dbReference type="PRINTS" id="PR00371">
    <property type="entry name" value="FPNCR"/>
</dbReference>
<dbReference type="AlphaFoldDB" id="A0A6A4X6C2"/>
<feature type="compositionally biased region" description="Polar residues" evidence="9">
    <location>
        <begin position="26"/>
        <end position="49"/>
    </location>
</feature>
<comment type="similarity">
    <text evidence="2 8">Belongs to the flavoprotein pyridine nucleotide cytochrome reductase family.</text>
</comment>
<dbReference type="GO" id="GO:0090524">
    <property type="term" value="F:cytochrome-b5 reductase activity, acting on NADH"/>
    <property type="evidence" value="ECO:0007669"/>
    <property type="project" value="UniProtKB-EC"/>
</dbReference>
<dbReference type="InterPro" id="IPR001709">
    <property type="entry name" value="Flavoprot_Pyr_Nucl_cyt_Rdtase"/>
</dbReference>
<dbReference type="PROSITE" id="PS51384">
    <property type="entry name" value="FAD_FR"/>
    <property type="match status" value="1"/>
</dbReference>
<feature type="binding site" evidence="7">
    <location>
        <position position="192"/>
    </location>
    <ligand>
        <name>FAD</name>
        <dbReference type="ChEBI" id="CHEBI:57692"/>
    </ligand>
</feature>
<feature type="compositionally biased region" description="Polar residues" evidence="9">
    <location>
        <begin position="1"/>
        <end position="13"/>
    </location>
</feature>